<dbReference type="EMBL" id="CAJOBA010035415">
    <property type="protein sequence ID" value="CAF4004176.1"/>
    <property type="molecule type" value="Genomic_DNA"/>
</dbReference>
<dbReference type="EMBL" id="CAJNOQ010002180">
    <property type="protein sequence ID" value="CAF0943685.1"/>
    <property type="molecule type" value="Genomic_DNA"/>
</dbReference>
<organism evidence="3 7">
    <name type="scientific">Didymodactylos carnosus</name>
    <dbReference type="NCBI Taxonomy" id="1234261"/>
    <lineage>
        <taxon>Eukaryota</taxon>
        <taxon>Metazoa</taxon>
        <taxon>Spiralia</taxon>
        <taxon>Gnathifera</taxon>
        <taxon>Rotifera</taxon>
        <taxon>Eurotatoria</taxon>
        <taxon>Bdelloidea</taxon>
        <taxon>Philodinida</taxon>
        <taxon>Philodinidae</taxon>
        <taxon>Didymodactylos</taxon>
    </lineage>
</organism>
<feature type="transmembrane region" description="Helical" evidence="2">
    <location>
        <begin position="6"/>
        <end position="27"/>
    </location>
</feature>
<keyword evidence="2" id="KW-0812">Transmembrane</keyword>
<dbReference type="Proteomes" id="UP000681722">
    <property type="component" value="Unassembled WGS sequence"/>
</dbReference>
<feature type="region of interest" description="Disordered" evidence="1">
    <location>
        <begin position="165"/>
        <end position="197"/>
    </location>
</feature>
<accession>A0A814CI68</accession>
<feature type="transmembrane region" description="Helical" evidence="2">
    <location>
        <begin position="64"/>
        <end position="86"/>
    </location>
</feature>
<reference evidence="3" key="1">
    <citation type="submission" date="2021-02" db="EMBL/GenBank/DDBJ databases">
        <authorList>
            <person name="Nowell W R."/>
        </authorList>
    </citation>
    <scope>NUCLEOTIDE SEQUENCE</scope>
</reference>
<evidence type="ECO:0000313" key="4">
    <source>
        <dbReference type="EMBL" id="CAF1193883.1"/>
    </source>
</evidence>
<feature type="compositionally biased region" description="Basic and acidic residues" evidence="1">
    <location>
        <begin position="173"/>
        <end position="186"/>
    </location>
</feature>
<evidence type="ECO:0000313" key="3">
    <source>
        <dbReference type="EMBL" id="CAF0943685.1"/>
    </source>
</evidence>
<dbReference type="OrthoDB" id="10043346at2759"/>
<protein>
    <submittedName>
        <fullName evidence="3">Uncharacterized protein</fullName>
    </submittedName>
</protein>
<dbReference type="Proteomes" id="UP000682733">
    <property type="component" value="Unassembled WGS sequence"/>
</dbReference>
<proteinExistence type="predicted"/>
<dbReference type="EMBL" id="CAJOBC010002180">
    <property type="protein sequence ID" value="CAF3719957.1"/>
    <property type="molecule type" value="Genomic_DNA"/>
</dbReference>
<keyword evidence="2" id="KW-1133">Transmembrane helix</keyword>
<feature type="transmembrane region" description="Helical" evidence="2">
    <location>
        <begin position="39"/>
        <end position="58"/>
    </location>
</feature>
<dbReference type="Pfam" id="PF09772">
    <property type="entry name" value="Tmem26"/>
    <property type="match status" value="2"/>
</dbReference>
<evidence type="ECO:0000313" key="5">
    <source>
        <dbReference type="EMBL" id="CAF3719957.1"/>
    </source>
</evidence>
<gene>
    <name evidence="3" type="ORF">GPM918_LOCUS10850</name>
    <name evidence="4" type="ORF">OVA965_LOCUS23644</name>
    <name evidence="5" type="ORF">SRO942_LOCUS10851</name>
    <name evidence="6" type="ORF">TMI583_LOCUS24365</name>
</gene>
<evidence type="ECO:0000313" key="7">
    <source>
        <dbReference type="Proteomes" id="UP000663829"/>
    </source>
</evidence>
<dbReference type="PANTHER" id="PTHR22168">
    <property type="entry name" value="TMEM26 PROTEIN"/>
    <property type="match status" value="1"/>
</dbReference>
<evidence type="ECO:0000256" key="2">
    <source>
        <dbReference type="SAM" id="Phobius"/>
    </source>
</evidence>
<feature type="compositionally biased region" description="Basic residues" evidence="1">
    <location>
        <begin position="187"/>
        <end position="196"/>
    </location>
</feature>
<name>A0A814CI68_9BILA</name>
<comment type="caution">
    <text evidence="3">The sequence shown here is derived from an EMBL/GenBank/DDBJ whole genome shotgun (WGS) entry which is preliminary data.</text>
</comment>
<evidence type="ECO:0000256" key="1">
    <source>
        <dbReference type="SAM" id="MobiDB-lite"/>
    </source>
</evidence>
<dbReference type="AlphaFoldDB" id="A0A814CI68"/>
<evidence type="ECO:0000313" key="6">
    <source>
        <dbReference type="EMBL" id="CAF4004176.1"/>
    </source>
</evidence>
<dbReference type="Proteomes" id="UP000677228">
    <property type="component" value="Unassembled WGS sequence"/>
</dbReference>
<dbReference type="InterPro" id="IPR019169">
    <property type="entry name" value="Transmembrane_26"/>
</dbReference>
<sequence>MEEMGVGDTVAVELSFMIFIILGRWILPRGKISHSALSQLLLVYLSLASDILDLLTLFNEKEIYLSGIMVKAVLSTFSVCMLQFALNLTATRGRSFHAEFDQTEIEIVQPPPKQRQTGKLLSKIIGAKQKQQHQSSSLTRRLKTANSINQFVQLPILPRFKFNTKTTKQGGFDNEKKDESVPERKNNYMRRAHRRSSSFCNQPSTIFENVATQEEEELPMAPKSLAATSMTSVTGGSDPQISSKQENRYIENNIIKNKAQKEQNQITNKECSTFQAVDPPSILSYKTNMLYPPTAHRQSITSLNSLNSYYRTSGGTSGLSKISSRKSIADSVKVFVKQRSKKFLRSEIWSILVTVSFQDGPFFAIRLIAIFVFKVESFLTYFFTFKNLLIFVFQTYRITAICVEKDEKEQEFEEKLDTMRRMSVAAIQLGIPLNRKI</sequence>
<keyword evidence="7" id="KW-1185">Reference proteome</keyword>
<dbReference type="Proteomes" id="UP000663829">
    <property type="component" value="Unassembled WGS sequence"/>
</dbReference>
<dbReference type="EMBL" id="CAJNOK010013884">
    <property type="protein sequence ID" value="CAF1193883.1"/>
    <property type="molecule type" value="Genomic_DNA"/>
</dbReference>
<keyword evidence="2" id="KW-0472">Membrane</keyword>